<evidence type="ECO:0000259" key="12">
    <source>
        <dbReference type="PROSITE" id="PS52035"/>
    </source>
</evidence>
<evidence type="ECO:0000256" key="2">
    <source>
        <dbReference type="ARBA" id="ARBA00005988"/>
    </source>
</evidence>
<keyword evidence="9" id="KW-0482">Metalloprotease</keyword>
<protein>
    <submittedName>
        <fullName evidence="13">Oidioi.mRNA.OKI2018_I69.chr1.g804.t1.cds</fullName>
    </submittedName>
</protein>
<gene>
    <name evidence="13" type="ORF">OKIOD_LOCUS9569</name>
</gene>
<accession>A0ABN7SLI7</accession>
<dbReference type="Gene3D" id="3.40.630.10">
    <property type="entry name" value="Zn peptidases"/>
    <property type="match status" value="1"/>
</dbReference>
<dbReference type="PANTHER" id="PTHR11705:SF140">
    <property type="entry name" value="FI02848P-RELATED"/>
    <property type="match status" value="1"/>
</dbReference>
<evidence type="ECO:0000256" key="9">
    <source>
        <dbReference type="ARBA" id="ARBA00023049"/>
    </source>
</evidence>
<dbReference type="InterPro" id="IPR036990">
    <property type="entry name" value="M14A-like_propep"/>
</dbReference>
<dbReference type="InterPro" id="IPR057246">
    <property type="entry name" value="CARBOXYPEPT_ZN_1"/>
</dbReference>
<evidence type="ECO:0000256" key="8">
    <source>
        <dbReference type="ARBA" id="ARBA00022833"/>
    </source>
</evidence>
<keyword evidence="14" id="KW-1185">Reference proteome</keyword>
<dbReference type="PROSITE" id="PS52035">
    <property type="entry name" value="PEPTIDASE_M14"/>
    <property type="match status" value="1"/>
</dbReference>
<evidence type="ECO:0000313" key="14">
    <source>
        <dbReference type="Proteomes" id="UP001158576"/>
    </source>
</evidence>
<evidence type="ECO:0000256" key="11">
    <source>
        <dbReference type="PROSITE-ProRule" id="PRU01379"/>
    </source>
</evidence>
<evidence type="ECO:0000256" key="3">
    <source>
        <dbReference type="ARBA" id="ARBA00022645"/>
    </source>
</evidence>
<dbReference type="PANTHER" id="PTHR11705">
    <property type="entry name" value="PROTEASE FAMILY M14 CARBOXYPEPTIDASE A,B"/>
    <property type="match status" value="1"/>
</dbReference>
<comment type="similarity">
    <text evidence="2 11">Belongs to the peptidase M14 family.</text>
</comment>
<sequence>MKLFLSFLAGSALSESFEGHKLVKINADARENFHFDLLKNSRVFDENKEEVRMLISPKDFKKFEKLVKIQGADYQVLQENVQSLIDADLEKRAARKFESPANYAYNEYLDFDEWQDWLDHVTTNHPNEISPQIFGYTVENRPITGLAIPAIPDPNKPNIVVDCGIHAREWISPAMCRLFIHELMKCSEEHNYDNKGSKNLEIFFSPEKRCDPTIRDEFMQLYNWWVIPIYNPDGYAYTWSDNRMWRKNRSSSVNGQCLGTDLNRNADIAWGTEGASSNTCSETFHGDAPNSEKETQAAMAALEFINNYTNNGKIHAYVSLHSYSQIIISSYAVSKNVYPQDPKNLNHMTRAGGLVAEAMSSVHGLNYGYGQARDILYPSSGSTKDWMLDVYDVDMAWTWELRDTGDFGFLLPADQIMPQWEEFQAGIVALFKYCRDYLN</sequence>
<evidence type="ECO:0000256" key="7">
    <source>
        <dbReference type="ARBA" id="ARBA00022801"/>
    </source>
</evidence>
<keyword evidence="7" id="KW-0378">Hydrolase</keyword>
<dbReference type="InterPro" id="IPR000834">
    <property type="entry name" value="Peptidase_M14"/>
</dbReference>
<evidence type="ECO:0000256" key="10">
    <source>
        <dbReference type="ARBA" id="ARBA00023157"/>
    </source>
</evidence>
<reference evidence="13 14" key="1">
    <citation type="submission" date="2021-04" db="EMBL/GenBank/DDBJ databases">
        <authorList>
            <person name="Bliznina A."/>
        </authorList>
    </citation>
    <scope>NUCLEOTIDE SEQUENCE [LARGE SCALE GENOMIC DNA]</scope>
</reference>
<evidence type="ECO:0000256" key="4">
    <source>
        <dbReference type="ARBA" id="ARBA00022670"/>
    </source>
</evidence>
<dbReference type="SUPFAM" id="SSF54897">
    <property type="entry name" value="Protease propeptides/inhibitors"/>
    <property type="match status" value="1"/>
</dbReference>
<evidence type="ECO:0000256" key="1">
    <source>
        <dbReference type="ARBA" id="ARBA00001947"/>
    </source>
</evidence>
<dbReference type="InterPro" id="IPR003146">
    <property type="entry name" value="M14A_act_pep"/>
</dbReference>
<proteinExistence type="inferred from homology"/>
<feature type="domain" description="Peptidase M14" evidence="12">
    <location>
        <begin position="107"/>
        <end position="434"/>
    </location>
</feature>
<feature type="active site" description="Proton donor/acceptor" evidence="11">
    <location>
        <position position="400"/>
    </location>
</feature>
<dbReference type="Gene3D" id="3.30.70.340">
    <property type="entry name" value="Metallocarboxypeptidase-like"/>
    <property type="match status" value="1"/>
</dbReference>
<keyword evidence="3" id="KW-0121">Carboxypeptidase</keyword>
<comment type="cofactor">
    <cofactor evidence="1">
        <name>Zn(2+)</name>
        <dbReference type="ChEBI" id="CHEBI:29105"/>
    </cofactor>
</comment>
<dbReference type="PRINTS" id="PR00765">
    <property type="entry name" value="CRBOXYPTASEA"/>
</dbReference>
<organism evidence="13 14">
    <name type="scientific">Oikopleura dioica</name>
    <name type="common">Tunicate</name>
    <dbReference type="NCBI Taxonomy" id="34765"/>
    <lineage>
        <taxon>Eukaryota</taxon>
        <taxon>Metazoa</taxon>
        <taxon>Chordata</taxon>
        <taxon>Tunicata</taxon>
        <taxon>Appendicularia</taxon>
        <taxon>Copelata</taxon>
        <taxon>Oikopleuridae</taxon>
        <taxon>Oikopleura</taxon>
    </lineage>
</organism>
<evidence type="ECO:0000313" key="13">
    <source>
        <dbReference type="EMBL" id="CAG5103512.1"/>
    </source>
</evidence>
<dbReference type="EMBL" id="OU015566">
    <property type="protein sequence ID" value="CAG5103512.1"/>
    <property type="molecule type" value="Genomic_DNA"/>
</dbReference>
<keyword evidence="8" id="KW-0862">Zinc</keyword>
<name>A0ABN7SLI7_OIKDI</name>
<keyword evidence="4" id="KW-0645">Protease</keyword>
<dbReference type="SUPFAM" id="SSF53187">
    <property type="entry name" value="Zn-dependent exopeptidases"/>
    <property type="match status" value="1"/>
</dbReference>
<keyword evidence="10" id="KW-1015">Disulfide bond</keyword>
<keyword evidence="6" id="KW-0732">Signal</keyword>
<evidence type="ECO:0000256" key="5">
    <source>
        <dbReference type="ARBA" id="ARBA00022723"/>
    </source>
</evidence>
<dbReference type="Proteomes" id="UP001158576">
    <property type="component" value="Chromosome 1"/>
</dbReference>
<dbReference type="Pfam" id="PF00246">
    <property type="entry name" value="Peptidase_M14"/>
    <property type="match status" value="1"/>
</dbReference>
<dbReference type="PROSITE" id="PS00132">
    <property type="entry name" value="CARBOXYPEPT_ZN_1"/>
    <property type="match status" value="1"/>
</dbReference>
<keyword evidence="5" id="KW-0479">Metal-binding</keyword>
<dbReference type="SMART" id="SM00631">
    <property type="entry name" value="Zn_pept"/>
    <property type="match status" value="1"/>
</dbReference>
<dbReference type="CDD" id="cd03860">
    <property type="entry name" value="M14_CP_A-B_like"/>
    <property type="match status" value="1"/>
</dbReference>
<evidence type="ECO:0000256" key="6">
    <source>
        <dbReference type="ARBA" id="ARBA00022729"/>
    </source>
</evidence>
<dbReference type="Pfam" id="PF02244">
    <property type="entry name" value="Propep_M14"/>
    <property type="match status" value="1"/>
</dbReference>